<proteinExistence type="predicted"/>
<gene>
    <name evidence="2" type="ORF">NNL22_16460</name>
</gene>
<evidence type="ECO:0000256" key="1">
    <source>
        <dbReference type="SAM" id="Phobius"/>
    </source>
</evidence>
<accession>A0A9E8HRS6</accession>
<dbReference type="InterPro" id="IPR021830">
    <property type="entry name" value="DUF3422"/>
</dbReference>
<feature type="transmembrane region" description="Helical" evidence="1">
    <location>
        <begin position="411"/>
        <end position="431"/>
    </location>
</feature>
<evidence type="ECO:0000313" key="3">
    <source>
        <dbReference type="Proteomes" id="UP001164472"/>
    </source>
</evidence>
<evidence type="ECO:0000313" key="2">
    <source>
        <dbReference type="EMBL" id="UZW74594.1"/>
    </source>
</evidence>
<dbReference type="KEGG" id="asem:NNL22_16460"/>
<organism evidence="2 3">
    <name type="scientific">Alkalimarinus sediminis</name>
    <dbReference type="NCBI Taxonomy" id="1632866"/>
    <lineage>
        <taxon>Bacteria</taxon>
        <taxon>Pseudomonadati</taxon>
        <taxon>Pseudomonadota</taxon>
        <taxon>Gammaproteobacteria</taxon>
        <taxon>Alteromonadales</taxon>
        <taxon>Alteromonadaceae</taxon>
        <taxon>Alkalimarinus</taxon>
    </lineage>
</organism>
<keyword evidence="1" id="KW-0472">Membrane</keyword>
<dbReference type="RefSeq" id="WP_251812680.1">
    <property type="nucleotide sequence ID" value="NZ_CP101527.1"/>
</dbReference>
<dbReference type="Pfam" id="PF11902">
    <property type="entry name" value="DUF3422"/>
    <property type="match status" value="1"/>
</dbReference>
<dbReference type="AlphaFoldDB" id="A0A9E8HRS6"/>
<dbReference type="Proteomes" id="UP001164472">
    <property type="component" value="Chromosome"/>
</dbReference>
<keyword evidence="1" id="KW-1133">Transmembrane helix</keyword>
<protein>
    <submittedName>
        <fullName evidence="2">DUF3422 domain-containing protein</fullName>
    </submittedName>
</protein>
<dbReference type="EMBL" id="CP101527">
    <property type="protein sequence ID" value="UZW74594.1"/>
    <property type="molecule type" value="Genomic_DNA"/>
</dbReference>
<reference evidence="2" key="1">
    <citation type="submission" date="2022-07" db="EMBL/GenBank/DDBJ databases">
        <title>Alkalimarinus sp. nov., isolated from gut of a Alitta virens.</title>
        <authorList>
            <person name="Yang A.I."/>
            <person name="Shin N.-R."/>
        </authorList>
    </citation>
    <scope>NUCLEOTIDE SEQUENCE</scope>
    <source>
        <strain evidence="2">FA028</strain>
    </source>
</reference>
<keyword evidence="3" id="KW-1185">Reference proteome</keyword>
<keyword evidence="1" id="KW-0812">Transmembrane</keyword>
<name>A0A9E8HRS6_9ALTE</name>
<sequence>MTEQAPKISSMMFDFHDQRDALFNELHTRPFPVIDSHTRISQLAVLNSGGDNERAANQLKEFQHICALCNRYSVNPPAQDASCYYQDFGGFEFRWERHTEFSTYTFLHKLESGVFQRTALSLLPDEWLSAIPGKVISGLHLEIEQMPELSPTVESQRVHFEGHRLLSCYANDKRAQIWTAYRIHSDNMGRFLVYNNGLNPCQLGRLVRRVLELETYRMVALLSFPLARQIAPNVREMDQQLATIIQQITDIESLDDERRLLGELTTLSAKIEQIISDTNYRFSATEAYYRLAMSRLEELREQEVCGLQTFSEFLGRRLTPAYRTCETVREDLDDLSSRIDRASELLRTRVNLTIEEQNQDLLQSMDRRSKLQLRMQQAVEGLSVAAISYYLVGLFKYVAESAKAMGIISNSSLVTGLFVPVAVGVVMLGLIRMKKSMKTVNKKLKGDR</sequence>